<evidence type="ECO:0008006" key="3">
    <source>
        <dbReference type="Google" id="ProtNLM"/>
    </source>
</evidence>
<name>A0ABR3DH23_NEUIN</name>
<dbReference type="Proteomes" id="UP001451303">
    <property type="component" value="Unassembled WGS sequence"/>
</dbReference>
<dbReference type="EMBL" id="JAVLET010000004">
    <property type="protein sequence ID" value="KAL0471183.1"/>
    <property type="molecule type" value="Genomic_DNA"/>
</dbReference>
<comment type="caution">
    <text evidence="1">The sequence shown here is derived from an EMBL/GenBank/DDBJ whole genome shotgun (WGS) entry which is preliminary data.</text>
</comment>
<organism evidence="1 2">
    <name type="scientific">Neurospora intermedia</name>
    <dbReference type="NCBI Taxonomy" id="5142"/>
    <lineage>
        <taxon>Eukaryota</taxon>
        <taxon>Fungi</taxon>
        <taxon>Dikarya</taxon>
        <taxon>Ascomycota</taxon>
        <taxon>Pezizomycotina</taxon>
        <taxon>Sordariomycetes</taxon>
        <taxon>Sordariomycetidae</taxon>
        <taxon>Sordariales</taxon>
        <taxon>Sordariaceae</taxon>
        <taxon>Neurospora</taxon>
    </lineage>
</organism>
<sequence length="81" mass="9330">MACMAPKKAVFFFFFSCRHYTASIIPRTIEAERGFRNFPSSRGSYLAEKALTSRLYDSSLPCRNSTEMTGDFPQNRHIPRD</sequence>
<gene>
    <name evidence="1" type="ORF">QR685DRAFT_277394</name>
</gene>
<keyword evidence="2" id="KW-1185">Reference proteome</keyword>
<proteinExistence type="predicted"/>
<evidence type="ECO:0000313" key="2">
    <source>
        <dbReference type="Proteomes" id="UP001451303"/>
    </source>
</evidence>
<evidence type="ECO:0000313" key="1">
    <source>
        <dbReference type="EMBL" id="KAL0471183.1"/>
    </source>
</evidence>
<accession>A0ABR3DH23</accession>
<protein>
    <recommendedName>
        <fullName evidence="3">Secreted protein</fullName>
    </recommendedName>
</protein>
<reference evidence="1 2" key="1">
    <citation type="submission" date="2023-09" db="EMBL/GenBank/DDBJ databases">
        <title>Multi-omics analysis of a traditional fermented food reveals byproduct-associated fungal strains for waste-to-food upcycling.</title>
        <authorList>
            <consortium name="Lawrence Berkeley National Laboratory"/>
            <person name="Rekdal V.M."/>
            <person name="Villalobos-Escobedo J.M."/>
            <person name="Rodriguez-Valeron N."/>
            <person name="Garcia M.O."/>
            <person name="Vasquez D.P."/>
            <person name="Damayanti I."/>
            <person name="Sorensen P.M."/>
            <person name="Baidoo E.E."/>
            <person name="De Carvalho A.C."/>
            <person name="Riley R."/>
            <person name="Lipzen A."/>
            <person name="He G."/>
            <person name="Yan M."/>
            <person name="Haridas S."/>
            <person name="Daum C."/>
            <person name="Yoshinaga Y."/>
            <person name="Ng V."/>
            <person name="Grigoriev I.V."/>
            <person name="Munk R."/>
            <person name="Nuraida L."/>
            <person name="Wijaya C.H."/>
            <person name="Morales P.-C."/>
            <person name="Keasling J.D."/>
        </authorList>
    </citation>
    <scope>NUCLEOTIDE SEQUENCE [LARGE SCALE GENOMIC DNA]</scope>
    <source>
        <strain evidence="1 2">FGSC 2613</strain>
    </source>
</reference>